<dbReference type="PANTHER" id="PTHR11063:SF8">
    <property type="entry name" value="DELTA-1-PYRROLINE-5-CARBOXYLATE SYNTHASE"/>
    <property type="match status" value="1"/>
</dbReference>
<dbReference type="EMBL" id="ANKQ01000001">
    <property type="protein sequence ID" value="ELP55723.1"/>
    <property type="molecule type" value="Genomic_DNA"/>
</dbReference>
<keyword evidence="3" id="KW-0028">Amino-acid biosynthesis</keyword>
<evidence type="ECO:0000256" key="6">
    <source>
        <dbReference type="ARBA" id="ARBA00023002"/>
    </source>
</evidence>
<dbReference type="AlphaFoldDB" id="L7EAM7"/>
<keyword evidence="6 9" id="KW-0560">Oxidoreductase</keyword>
<evidence type="ECO:0000256" key="7">
    <source>
        <dbReference type="ARBA" id="ARBA00049024"/>
    </source>
</evidence>
<dbReference type="InterPro" id="IPR016161">
    <property type="entry name" value="Ald_DH/histidinol_DH"/>
</dbReference>
<dbReference type="SUPFAM" id="SSF53720">
    <property type="entry name" value="ALDH-like"/>
    <property type="match status" value="1"/>
</dbReference>
<dbReference type="PANTHER" id="PTHR11063">
    <property type="entry name" value="GLUTAMATE SEMIALDEHYDE DEHYDROGENASE"/>
    <property type="match status" value="1"/>
</dbReference>
<feature type="domain" description="Aldehyde dehydrogenase" evidence="8">
    <location>
        <begin position="11"/>
        <end position="285"/>
    </location>
</feature>
<proteinExistence type="predicted"/>
<accession>L7EAM7</accession>
<evidence type="ECO:0000256" key="2">
    <source>
        <dbReference type="ARBA" id="ARBA00013002"/>
    </source>
</evidence>
<evidence type="ECO:0000313" key="9">
    <source>
        <dbReference type="EMBL" id="ELP55723.1"/>
    </source>
</evidence>
<comment type="catalytic activity">
    <reaction evidence="7">
        <text>L-glutamate 5-semialdehyde + phosphate + NADP(+) = L-glutamyl 5-phosphate + NADPH + H(+)</text>
        <dbReference type="Rhea" id="RHEA:19541"/>
        <dbReference type="ChEBI" id="CHEBI:15378"/>
        <dbReference type="ChEBI" id="CHEBI:43474"/>
        <dbReference type="ChEBI" id="CHEBI:57783"/>
        <dbReference type="ChEBI" id="CHEBI:58066"/>
        <dbReference type="ChEBI" id="CHEBI:58274"/>
        <dbReference type="ChEBI" id="CHEBI:58349"/>
        <dbReference type="EC" id="1.2.1.41"/>
    </reaction>
</comment>
<dbReference type="CDD" id="cd07079">
    <property type="entry name" value="ALDH_F18-19_ProA-GPR"/>
    <property type="match status" value="1"/>
</dbReference>
<evidence type="ECO:0000259" key="8">
    <source>
        <dbReference type="Pfam" id="PF00171"/>
    </source>
</evidence>
<dbReference type="InterPro" id="IPR016162">
    <property type="entry name" value="Ald_DH_N"/>
</dbReference>
<reference evidence="9 10" key="1">
    <citation type="journal article" date="2013" name="Genome Announc.">
        <title>Whole-Genome Sequence of Microcystis aeruginosa TAIHU98, a Nontoxic Bloom-Forming Strain Isolated from Taihu Lake, China.</title>
        <authorList>
            <person name="Yang C."/>
            <person name="Zhang W."/>
            <person name="Ren M."/>
            <person name="Song L."/>
            <person name="Li T."/>
            <person name="Zhao J."/>
        </authorList>
    </citation>
    <scope>NUCLEOTIDE SEQUENCE [LARGE SCALE GENOMIC DNA]</scope>
    <source>
        <strain evidence="9 10">TAIHU98</strain>
    </source>
</reference>
<dbReference type="NCBIfam" id="NF001221">
    <property type="entry name" value="PRK00197.1"/>
    <property type="match status" value="1"/>
</dbReference>
<dbReference type="NCBIfam" id="TIGR00407">
    <property type="entry name" value="proA"/>
    <property type="match status" value="1"/>
</dbReference>
<dbReference type="GO" id="GO:0004350">
    <property type="term" value="F:glutamate-5-semialdehyde dehydrogenase activity"/>
    <property type="evidence" value="ECO:0007669"/>
    <property type="project" value="UniProtKB-EC"/>
</dbReference>
<dbReference type="GO" id="GO:0055129">
    <property type="term" value="P:L-proline biosynthetic process"/>
    <property type="evidence" value="ECO:0007669"/>
    <property type="project" value="UniProtKB-UniPathway"/>
</dbReference>
<keyword evidence="4" id="KW-0641">Proline biosynthesis</keyword>
<sequence>MVTTSLSLPEIARETRQASRQLAILTNEERNEALEAIAEALTANADKILAANIADVQTAKAMELSPALCARLELSPGKLKTAIAGVRDLAKLADPLATIQINRQLDQGLILRRITCPLGVLGVIFEARPDALIQITSLAIKSGNGVILKGGKEALRSCQALVTIIHQALSQTKVNSAAVQLLTTREEIQELLKLDQYIDLIIPRGSNEFVRYIQNNTRIPVLGHADGICHLYIDKEADLSKAIRITVDGKTQYPAACNTIETLLVHQDIARQFLPAVAQALEEKRLNYWEMKQLVRLLTYHRPQKKTGKPNIVI</sequence>
<protein>
    <recommendedName>
        <fullName evidence="2">glutamate-5-semialdehyde dehydrogenase</fullName>
        <ecNumber evidence="2">1.2.1.41</ecNumber>
    </recommendedName>
</protein>
<comment type="caution">
    <text evidence="9">The sequence shown here is derived from an EMBL/GenBank/DDBJ whole genome shotgun (WGS) entry which is preliminary data.</text>
</comment>
<gene>
    <name evidence="9" type="primary">proA-1</name>
    <name evidence="9" type="ORF">O53_322</name>
</gene>
<evidence type="ECO:0000313" key="10">
    <source>
        <dbReference type="Proteomes" id="UP000010932"/>
    </source>
</evidence>
<dbReference type="PATRIC" id="fig|1134457.3.peg.1296"/>
<dbReference type="Gene3D" id="3.40.309.10">
    <property type="entry name" value="Aldehyde Dehydrogenase, Chain A, domain 2"/>
    <property type="match status" value="1"/>
</dbReference>
<evidence type="ECO:0000256" key="4">
    <source>
        <dbReference type="ARBA" id="ARBA00022650"/>
    </source>
</evidence>
<dbReference type="Proteomes" id="UP000010932">
    <property type="component" value="Unassembled WGS sequence"/>
</dbReference>
<dbReference type="UniPathway" id="UPA00098">
    <property type="reaction ID" value="UER00360"/>
</dbReference>
<dbReference type="Gene3D" id="3.40.605.10">
    <property type="entry name" value="Aldehyde Dehydrogenase, Chain A, domain 1"/>
    <property type="match status" value="1"/>
</dbReference>
<dbReference type="Pfam" id="PF00171">
    <property type="entry name" value="Aldedh"/>
    <property type="match status" value="1"/>
</dbReference>
<organism evidence="9 10">
    <name type="scientific">Microcystis aeruginosa TAIHU98</name>
    <dbReference type="NCBI Taxonomy" id="1134457"/>
    <lineage>
        <taxon>Bacteria</taxon>
        <taxon>Bacillati</taxon>
        <taxon>Cyanobacteriota</taxon>
        <taxon>Cyanophyceae</taxon>
        <taxon>Oscillatoriophycideae</taxon>
        <taxon>Chroococcales</taxon>
        <taxon>Microcystaceae</taxon>
        <taxon>Microcystis</taxon>
    </lineage>
</organism>
<evidence type="ECO:0000256" key="5">
    <source>
        <dbReference type="ARBA" id="ARBA00022857"/>
    </source>
</evidence>
<keyword evidence="5" id="KW-0521">NADP</keyword>
<dbReference type="InterPro" id="IPR016163">
    <property type="entry name" value="Ald_DH_C"/>
</dbReference>
<comment type="pathway">
    <text evidence="1">Amino-acid biosynthesis; L-proline biosynthesis; L-glutamate 5-semialdehyde from L-glutamate: step 2/2.</text>
</comment>
<evidence type="ECO:0000256" key="1">
    <source>
        <dbReference type="ARBA" id="ARBA00004985"/>
    </source>
</evidence>
<evidence type="ECO:0000256" key="3">
    <source>
        <dbReference type="ARBA" id="ARBA00022605"/>
    </source>
</evidence>
<dbReference type="InterPro" id="IPR000965">
    <property type="entry name" value="GPR_dom"/>
</dbReference>
<name>L7EAM7_MICAE</name>
<dbReference type="InterPro" id="IPR015590">
    <property type="entry name" value="Aldehyde_DH_dom"/>
</dbReference>
<dbReference type="EC" id="1.2.1.41" evidence="2"/>